<dbReference type="EMBL" id="JAHUTI010033575">
    <property type="protein sequence ID" value="MED6243389.1"/>
    <property type="molecule type" value="Genomic_DNA"/>
</dbReference>
<organism evidence="1 2">
    <name type="scientific">Ataeniobius toweri</name>
    <dbReference type="NCBI Taxonomy" id="208326"/>
    <lineage>
        <taxon>Eukaryota</taxon>
        <taxon>Metazoa</taxon>
        <taxon>Chordata</taxon>
        <taxon>Craniata</taxon>
        <taxon>Vertebrata</taxon>
        <taxon>Euteleostomi</taxon>
        <taxon>Actinopterygii</taxon>
        <taxon>Neopterygii</taxon>
        <taxon>Teleostei</taxon>
        <taxon>Neoteleostei</taxon>
        <taxon>Acanthomorphata</taxon>
        <taxon>Ovalentaria</taxon>
        <taxon>Atherinomorphae</taxon>
        <taxon>Cyprinodontiformes</taxon>
        <taxon>Goodeidae</taxon>
        <taxon>Ataeniobius</taxon>
    </lineage>
</organism>
<protein>
    <submittedName>
        <fullName evidence="1">Uncharacterized protein</fullName>
    </submittedName>
</protein>
<proteinExistence type="predicted"/>
<reference evidence="1 2" key="1">
    <citation type="submission" date="2021-07" db="EMBL/GenBank/DDBJ databases">
        <authorList>
            <person name="Palmer J.M."/>
        </authorList>
    </citation>
    <scope>NUCLEOTIDE SEQUENCE [LARGE SCALE GENOMIC DNA]</scope>
    <source>
        <strain evidence="1 2">AT_MEX2019</strain>
        <tissue evidence="1">Muscle</tissue>
    </source>
</reference>
<comment type="caution">
    <text evidence="1">The sequence shown here is derived from an EMBL/GenBank/DDBJ whole genome shotgun (WGS) entry which is preliminary data.</text>
</comment>
<gene>
    <name evidence="1" type="ORF">ATANTOWER_019437</name>
</gene>
<keyword evidence="2" id="KW-1185">Reference proteome</keyword>
<accession>A0ABU7B0K4</accession>
<sequence>MATLGRSYIWMQQQITDQRQHFYSFTKQPSFMGYHLEFGRIGELRTWTLHVLCFANGEQGEQASFLERVFIIRGKIHF</sequence>
<name>A0ABU7B0K4_9TELE</name>
<evidence type="ECO:0000313" key="1">
    <source>
        <dbReference type="EMBL" id="MED6243389.1"/>
    </source>
</evidence>
<dbReference type="Proteomes" id="UP001345963">
    <property type="component" value="Unassembled WGS sequence"/>
</dbReference>
<evidence type="ECO:0000313" key="2">
    <source>
        <dbReference type="Proteomes" id="UP001345963"/>
    </source>
</evidence>